<organism evidence="2">
    <name type="scientific">Oryza meridionalis</name>
    <dbReference type="NCBI Taxonomy" id="40149"/>
    <lineage>
        <taxon>Eukaryota</taxon>
        <taxon>Viridiplantae</taxon>
        <taxon>Streptophyta</taxon>
        <taxon>Embryophyta</taxon>
        <taxon>Tracheophyta</taxon>
        <taxon>Spermatophyta</taxon>
        <taxon>Magnoliopsida</taxon>
        <taxon>Liliopsida</taxon>
        <taxon>Poales</taxon>
        <taxon>Poaceae</taxon>
        <taxon>BOP clade</taxon>
        <taxon>Oryzoideae</taxon>
        <taxon>Oryzeae</taxon>
        <taxon>Oryzinae</taxon>
        <taxon>Oryza</taxon>
    </lineage>
</organism>
<feature type="domain" description="KIB1-4 beta-propeller" evidence="1">
    <location>
        <begin position="94"/>
        <end position="221"/>
    </location>
</feature>
<name>A0A0E0C8I6_9ORYZ</name>
<evidence type="ECO:0000313" key="2">
    <source>
        <dbReference type="EnsemblPlants" id="OMERI01G30010.1"/>
    </source>
</evidence>
<dbReference type="Proteomes" id="UP000008021">
    <property type="component" value="Chromosome 1"/>
</dbReference>
<keyword evidence="3" id="KW-1185">Reference proteome</keyword>
<reference evidence="2" key="1">
    <citation type="submission" date="2015-04" db="UniProtKB">
        <authorList>
            <consortium name="EnsemblPlants"/>
        </authorList>
    </citation>
    <scope>IDENTIFICATION</scope>
</reference>
<accession>A0A0E0C8I6</accession>
<dbReference type="Gramene" id="OMERI01G30010.1">
    <property type="protein sequence ID" value="OMERI01G30010.1"/>
    <property type="gene ID" value="OMERI01G30010"/>
</dbReference>
<reference evidence="2" key="2">
    <citation type="submission" date="2018-05" db="EMBL/GenBank/DDBJ databases">
        <title>OmerRS3 (Oryza meridionalis Reference Sequence Version 3).</title>
        <authorList>
            <person name="Zhang J."/>
            <person name="Kudrna D."/>
            <person name="Lee S."/>
            <person name="Talag J."/>
            <person name="Welchert J."/>
            <person name="Wing R.A."/>
        </authorList>
    </citation>
    <scope>NUCLEOTIDE SEQUENCE [LARGE SCALE GENOMIC DNA]</scope>
    <source>
        <strain evidence="2">cv. OR44</strain>
    </source>
</reference>
<dbReference type="EnsemblPlants" id="OMERI01G30010.1">
    <property type="protein sequence ID" value="OMERI01G30010.1"/>
    <property type="gene ID" value="OMERI01G30010"/>
</dbReference>
<dbReference type="PANTHER" id="PTHR44586:SF10">
    <property type="entry name" value="DUF295 DOMAIN-CONTAINING PROTEIN"/>
    <property type="match status" value="1"/>
</dbReference>
<dbReference type="PANTHER" id="PTHR44586">
    <property type="entry name" value="F-BOX DOMAIN CONTAINING PROTEIN, EXPRESSED"/>
    <property type="match status" value="1"/>
</dbReference>
<evidence type="ECO:0000313" key="3">
    <source>
        <dbReference type="Proteomes" id="UP000008021"/>
    </source>
</evidence>
<protein>
    <recommendedName>
        <fullName evidence="1">KIB1-4 beta-propeller domain-containing protein</fullName>
    </recommendedName>
</protein>
<dbReference type="PROSITE" id="PS51257">
    <property type="entry name" value="PROKAR_LIPOPROTEIN"/>
    <property type="match status" value="1"/>
</dbReference>
<evidence type="ECO:0000259" key="1">
    <source>
        <dbReference type="Pfam" id="PF03478"/>
    </source>
</evidence>
<dbReference type="Pfam" id="PF03478">
    <property type="entry name" value="Beta-prop_KIB1-4"/>
    <property type="match status" value="1"/>
</dbReference>
<dbReference type="AlphaFoldDB" id="A0A0E0C8I6"/>
<proteinExistence type="predicted"/>
<dbReference type="InterPro" id="IPR005174">
    <property type="entry name" value="KIB1-4_b-propeller"/>
</dbReference>
<sequence>MSSPRPTSDLLQAPDGLTTSQLISSSASCNALSFPKQLPLHPSAQDGELPPQLPVFHVLPHHGSCLGVTTLTKCLCMTGCSTAVTCNLYHPVDADKSYVVSFPKGYFVACFGASHGWLILANNHSSLVLYNLVTLARITLPPVTDFACVEPVYSSEGKLEHYSMSTHGLRYAAHCFGRWFYQKAILSCSPSKGSAYAVMIIHFDSEWLSFVKAGQKKWHLCIPQRELLHGDIA</sequence>
<dbReference type="HOGENOM" id="CLU_1191515_0_0_1"/>